<dbReference type="Pfam" id="PF00512">
    <property type="entry name" value="HisKA"/>
    <property type="match status" value="1"/>
</dbReference>
<keyword evidence="8" id="KW-0902">Two-component regulatory system</keyword>
<dbReference type="InterPro" id="IPR050351">
    <property type="entry name" value="BphY/WalK/GraS-like"/>
</dbReference>
<feature type="transmembrane region" description="Helical" evidence="9">
    <location>
        <begin position="174"/>
        <end position="197"/>
    </location>
</feature>
<evidence type="ECO:0000256" key="1">
    <source>
        <dbReference type="ARBA" id="ARBA00000085"/>
    </source>
</evidence>
<dbReference type="CDD" id="cd00075">
    <property type="entry name" value="HATPase"/>
    <property type="match status" value="1"/>
</dbReference>
<evidence type="ECO:0000313" key="11">
    <source>
        <dbReference type="EMBL" id="QQR40867.1"/>
    </source>
</evidence>
<keyword evidence="12" id="KW-1185">Reference proteome</keyword>
<protein>
    <recommendedName>
        <fullName evidence="2">histidine kinase</fullName>
        <ecNumber evidence="2">2.7.13.3</ecNumber>
    </recommendedName>
</protein>
<evidence type="ECO:0000256" key="7">
    <source>
        <dbReference type="ARBA" id="ARBA00022840"/>
    </source>
</evidence>
<dbReference type="InterPro" id="IPR003594">
    <property type="entry name" value="HATPase_dom"/>
</dbReference>
<evidence type="ECO:0000259" key="10">
    <source>
        <dbReference type="PROSITE" id="PS50109"/>
    </source>
</evidence>
<name>A0ABX7C9A9_9HYPH</name>
<dbReference type="InterPro" id="IPR005467">
    <property type="entry name" value="His_kinase_dom"/>
</dbReference>
<keyword evidence="4" id="KW-0808">Transferase</keyword>
<evidence type="ECO:0000256" key="6">
    <source>
        <dbReference type="ARBA" id="ARBA00022777"/>
    </source>
</evidence>
<dbReference type="PANTHER" id="PTHR42878:SF7">
    <property type="entry name" value="SENSOR HISTIDINE KINASE GLRK"/>
    <property type="match status" value="1"/>
</dbReference>
<evidence type="ECO:0000313" key="12">
    <source>
        <dbReference type="Proteomes" id="UP000595857"/>
    </source>
</evidence>
<keyword evidence="7" id="KW-0067">ATP-binding</keyword>
<keyword evidence="9" id="KW-0812">Transmembrane</keyword>
<dbReference type="SMART" id="SM00388">
    <property type="entry name" value="HisKA"/>
    <property type="match status" value="1"/>
</dbReference>
<dbReference type="SUPFAM" id="SSF55874">
    <property type="entry name" value="ATPase domain of HSP90 chaperone/DNA topoisomerase II/histidine kinase"/>
    <property type="match status" value="1"/>
</dbReference>
<evidence type="ECO:0000256" key="9">
    <source>
        <dbReference type="SAM" id="Phobius"/>
    </source>
</evidence>
<dbReference type="SMART" id="SM00387">
    <property type="entry name" value="HATPase_c"/>
    <property type="match status" value="1"/>
</dbReference>
<dbReference type="EMBL" id="CP068046">
    <property type="protein sequence ID" value="QQR40867.1"/>
    <property type="molecule type" value="Genomic_DNA"/>
</dbReference>
<dbReference type="Pfam" id="PF02518">
    <property type="entry name" value="HATPase_c"/>
    <property type="match status" value="1"/>
</dbReference>
<dbReference type="InterPro" id="IPR003661">
    <property type="entry name" value="HisK_dim/P_dom"/>
</dbReference>
<keyword evidence="9" id="KW-0472">Membrane</keyword>
<dbReference type="RefSeq" id="WP_201636571.1">
    <property type="nucleotide sequence ID" value="NZ_CP068046.1"/>
</dbReference>
<dbReference type="SUPFAM" id="SSF47384">
    <property type="entry name" value="Homodimeric domain of signal transducing histidine kinase"/>
    <property type="match status" value="1"/>
</dbReference>
<dbReference type="InterPro" id="IPR036097">
    <property type="entry name" value="HisK_dim/P_sf"/>
</dbReference>
<proteinExistence type="predicted"/>
<dbReference type="Proteomes" id="UP000595857">
    <property type="component" value="Chromosome"/>
</dbReference>
<gene>
    <name evidence="11" type="ORF">JI748_07760</name>
</gene>
<keyword evidence="5" id="KW-0547">Nucleotide-binding</keyword>
<dbReference type="GO" id="GO:0016301">
    <property type="term" value="F:kinase activity"/>
    <property type="evidence" value="ECO:0007669"/>
    <property type="project" value="UniProtKB-KW"/>
</dbReference>
<evidence type="ECO:0000256" key="2">
    <source>
        <dbReference type="ARBA" id="ARBA00012438"/>
    </source>
</evidence>
<accession>A0ABX7C9A9</accession>
<reference evidence="11 12" key="1">
    <citation type="submission" date="2021-01" db="EMBL/GenBank/DDBJ databases">
        <title>Genome seq and assembly of Devosia sp. LEGU1.</title>
        <authorList>
            <person name="Chhetri G."/>
        </authorList>
    </citation>
    <scope>NUCLEOTIDE SEQUENCE [LARGE SCALE GENOMIC DNA]</scope>
    <source>
        <strain evidence="11 12">LEGU1</strain>
    </source>
</reference>
<keyword evidence="6 11" id="KW-0418">Kinase</keyword>
<dbReference type="EC" id="2.7.13.3" evidence="2"/>
<evidence type="ECO:0000256" key="3">
    <source>
        <dbReference type="ARBA" id="ARBA00022553"/>
    </source>
</evidence>
<dbReference type="Gene3D" id="3.30.565.10">
    <property type="entry name" value="Histidine kinase-like ATPase, C-terminal domain"/>
    <property type="match status" value="1"/>
</dbReference>
<evidence type="ECO:0000256" key="5">
    <source>
        <dbReference type="ARBA" id="ARBA00022741"/>
    </source>
</evidence>
<dbReference type="CDD" id="cd00082">
    <property type="entry name" value="HisKA"/>
    <property type="match status" value="1"/>
</dbReference>
<dbReference type="PRINTS" id="PR00344">
    <property type="entry name" value="BCTRLSENSOR"/>
</dbReference>
<dbReference type="PROSITE" id="PS50109">
    <property type="entry name" value="HIS_KIN"/>
    <property type="match status" value="1"/>
</dbReference>
<keyword evidence="9" id="KW-1133">Transmembrane helix</keyword>
<sequence length="453" mass="49766">MTARPWRSRPFLVAALALTMLFVLLLTAVTRLALNESRLRGEPAEGVIWFSSQGQYEAMRLADTALLFEAGRVARDELQLRFDLLDSRIKLFEEGQMTARVAAMGYDDEIANLRPLLEAERPILANLTPADTDGVLALHEMARSIAATMRDFANAGMLDGRDRQEAVRAGRQQILFEILGFLLATLVAVVIVAILMVRGLRTAMRAEAALAHEREVSRLHRAFTSVVSHQFRTPLSIIDSSAQRMLRRGMEMTPDELSSRIGKIRNACLRLTRLMESTLNAARLEQGEISFQARPCDLPALVANVVDNQPDEDQRRIELDIGNLPKLVQADTTLLEQAVQNLVSNALKYSPGDAPVEVRGERQGGDVLISVEDRGVGIPSDEIGFVTERFFRARTAEGLPGTGIGLNFVSQIMALHGGKVEVRSAEGVGSTFTLRFPLRVVEPAALTAMDSAA</sequence>
<dbReference type="PANTHER" id="PTHR42878">
    <property type="entry name" value="TWO-COMPONENT HISTIDINE KINASE"/>
    <property type="match status" value="1"/>
</dbReference>
<keyword evidence="3" id="KW-0597">Phosphoprotein</keyword>
<evidence type="ECO:0000256" key="8">
    <source>
        <dbReference type="ARBA" id="ARBA00023012"/>
    </source>
</evidence>
<dbReference type="InterPro" id="IPR036890">
    <property type="entry name" value="HATPase_C_sf"/>
</dbReference>
<feature type="domain" description="Histidine kinase" evidence="10">
    <location>
        <begin position="226"/>
        <end position="440"/>
    </location>
</feature>
<comment type="catalytic activity">
    <reaction evidence="1">
        <text>ATP + protein L-histidine = ADP + protein N-phospho-L-histidine.</text>
        <dbReference type="EC" id="2.7.13.3"/>
    </reaction>
</comment>
<evidence type="ECO:0000256" key="4">
    <source>
        <dbReference type="ARBA" id="ARBA00022679"/>
    </source>
</evidence>
<dbReference type="Gene3D" id="1.10.287.130">
    <property type="match status" value="1"/>
</dbReference>
<dbReference type="InterPro" id="IPR004358">
    <property type="entry name" value="Sig_transdc_His_kin-like_C"/>
</dbReference>
<organism evidence="11 12">
    <name type="scientific">Devosia rhizoryzae</name>
    <dbReference type="NCBI Taxonomy" id="2774137"/>
    <lineage>
        <taxon>Bacteria</taxon>
        <taxon>Pseudomonadati</taxon>
        <taxon>Pseudomonadota</taxon>
        <taxon>Alphaproteobacteria</taxon>
        <taxon>Hyphomicrobiales</taxon>
        <taxon>Devosiaceae</taxon>
        <taxon>Devosia</taxon>
    </lineage>
</organism>